<proteinExistence type="predicted"/>
<sequence>MANIYNFGRFWEENKLDVLILVSYAPGNIGYNPIERMFSHLTDLIANVTIDLDPTFSTINHQLDSVLVDLNKYWHNKNSTCIHCTRHPVRATKTVKLLRSGGDYLPWPQMTFGNHYDTFLHRTLADKKNIVPDQQLPSGRTKRCLECKLPYIFSSKADKERHMEITLSSINADYVNAREIIYKTETSCSKILNIIEEGALSYEHAIEDAAKQIQTVTQKEPTSSKG</sequence>
<keyword evidence="3" id="KW-1185">Reference proteome</keyword>
<gene>
    <name evidence="1" type="ORF">GPM918_LOCUS35032</name>
    <name evidence="2" type="ORF">SRO942_LOCUS35746</name>
</gene>
<dbReference type="Proteomes" id="UP000681722">
    <property type="component" value="Unassembled WGS sequence"/>
</dbReference>
<evidence type="ECO:0000313" key="3">
    <source>
        <dbReference type="Proteomes" id="UP000663829"/>
    </source>
</evidence>
<evidence type="ECO:0000313" key="2">
    <source>
        <dbReference type="EMBL" id="CAF4330287.1"/>
    </source>
</evidence>
<reference evidence="1" key="1">
    <citation type="submission" date="2021-02" db="EMBL/GenBank/DDBJ databases">
        <authorList>
            <person name="Nowell W R."/>
        </authorList>
    </citation>
    <scope>NUCLEOTIDE SEQUENCE</scope>
</reference>
<dbReference type="Proteomes" id="UP000663829">
    <property type="component" value="Unassembled WGS sequence"/>
</dbReference>
<comment type="caution">
    <text evidence="1">The sequence shown here is derived from an EMBL/GenBank/DDBJ whole genome shotgun (WGS) entry which is preliminary data.</text>
</comment>
<dbReference type="AlphaFoldDB" id="A0A815Q8K2"/>
<evidence type="ECO:0000313" key="1">
    <source>
        <dbReference type="EMBL" id="CAF1459646.1"/>
    </source>
</evidence>
<dbReference type="EMBL" id="CAJNOQ010019923">
    <property type="protein sequence ID" value="CAF1459646.1"/>
    <property type="molecule type" value="Genomic_DNA"/>
</dbReference>
<name>A0A815Q8K2_9BILA</name>
<protein>
    <submittedName>
        <fullName evidence="1">Uncharacterized protein</fullName>
    </submittedName>
</protein>
<organism evidence="1 3">
    <name type="scientific">Didymodactylos carnosus</name>
    <dbReference type="NCBI Taxonomy" id="1234261"/>
    <lineage>
        <taxon>Eukaryota</taxon>
        <taxon>Metazoa</taxon>
        <taxon>Spiralia</taxon>
        <taxon>Gnathifera</taxon>
        <taxon>Rotifera</taxon>
        <taxon>Eurotatoria</taxon>
        <taxon>Bdelloidea</taxon>
        <taxon>Philodinida</taxon>
        <taxon>Philodinidae</taxon>
        <taxon>Didymodactylos</taxon>
    </lineage>
</organism>
<accession>A0A815Q8K2</accession>
<dbReference type="EMBL" id="CAJOBC010085380">
    <property type="protein sequence ID" value="CAF4330287.1"/>
    <property type="molecule type" value="Genomic_DNA"/>
</dbReference>